<feature type="transmembrane region" description="Helical" evidence="9">
    <location>
        <begin position="184"/>
        <end position="204"/>
    </location>
</feature>
<dbReference type="EMBL" id="CP017316">
    <property type="protein sequence ID" value="AOT61596.1"/>
    <property type="molecule type" value="Genomic_DNA"/>
</dbReference>
<evidence type="ECO:0000256" key="9">
    <source>
        <dbReference type="SAM" id="Phobius"/>
    </source>
</evidence>
<dbReference type="CDD" id="cd06550">
    <property type="entry name" value="TM_ABC_iron-siderophores_like"/>
    <property type="match status" value="1"/>
</dbReference>
<feature type="transmembrane region" description="Helical" evidence="9">
    <location>
        <begin position="157"/>
        <end position="178"/>
    </location>
</feature>
<evidence type="ECO:0000256" key="7">
    <source>
        <dbReference type="ARBA" id="ARBA00023136"/>
    </source>
</evidence>
<evidence type="ECO:0000256" key="1">
    <source>
        <dbReference type="ARBA" id="ARBA00004651"/>
    </source>
</evidence>
<feature type="transmembrane region" description="Helical" evidence="9">
    <location>
        <begin position="376"/>
        <end position="394"/>
    </location>
</feature>
<dbReference type="GO" id="GO:0005886">
    <property type="term" value="C:plasma membrane"/>
    <property type="evidence" value="ECO:0007669"/>
    <property type="project" value="UniProtKB-SubCell"/>
</dbReference>
<keyword evidence="5 9" id="KW-0812">Transmembrane</keyword>
<protein>
    <submittedName>
        <fullName evidence="10">Hemin transport system permease protein HmuU</fullName>
    </submittedName>
</protein>
<evidence type="ECO:0000256" key="5">
    <source>
        <dbReference type="ARBA" id="ARBA00022692"/>
    </source>
</evidence>
<dbReference type="PANTHER" id="PTHR30472:SF67">
    <property type="entry name" value="PERMEASE OF ABC TRANSPORTER-RELATED"/>
    <property type="match status" value="1"/>
</dbReference>
<dbReference type="SUPFAM" id="SSF81345">
    <property type="entry name" value="ABC transporter involved in vitamin B12 uptake, BtuC"/>
    <property type="match status" value="1"/>
</dbReference>
<evidence type="ECO:0000256" key="2">
    <source>
        <dbReference type="ARBA" id="ARBA00007935"/>
    </source>
</evidence>
<organism evidence="10 11">
    <name type="scientific">Streptomyces rubrolavendulae</name>
    <dbReference type="NCBI Taxonomy" id="285473"/>
    <lineage>
        <taxon>Bacteria</taxon>
        <taxon>Bacillati</taxon>
        <taxon>Actinomycetota</taxon>
        <taxon>Actinomycetes</taxon>
        <taxon>Kitasatosporales</taxon>
        <taxon>Streptomycetaceae</taxon>
        <taxon>Streptomyces</taxon>
    </lineage>
</organism>
<keyword evidence="6 9" id="KW-1133">Transmembrane helix</keyword>
<dbReference type="Gene3D" id="1.10.3470.10">
    <property type="entry name" value="ABC transporter involved in vitamin B12 uptake, BtuC"/>
    <property type="match status" value="1"/>
</dbReference>
<accession>A0A1D8G821</accession>
<dbReference type="PANTHER" id="PTHR30472">
    <property type="entry name" value="FERRIC ENTEROBACTIN TRANSPORT SYSTEM PERMEASE PROTEIN"/>
    <property type="match status" value="1"/>
</dbReference>
<gene>
    <name evidence="10" type="primary">hmuU_2</name>
    <name evidence="10" type="ORF">A4G23_04484</name>
</gene>
<dbReference type="InterPro" id="IPR037294">
    <property type="entry name" value="ABC_BtuC-like"/>
</dbReference>
<keyword evidence="3" id="KW-0813">Transport</keyword>
<evidence type="ECO:0000256" key="4">
    <source>
        <dbReference type="ARBA" id="ARBA00022475"/>
    </source>
</evidence>
<dbReference type="GO" id="GO:0022857">
    <property type="term" value="F:transmembrane transporter activity"/>
    <property type="evidence" value="ECO:0007669"/>
    <property type="project" value="InterPro"/>
</dbReference>
<evidence type="ECO:0000256" key="3">
    <source>
        <dbReference type="ARBA" id="ARBA00022448"/>
    </source>
</evidence>
<name>A0A1D8G821_9ACTN</name>
<feature type="transmembrane region" description="Helical" evidence="9">
    <location>
        <begin position="63"/>
        <end position="86"/>
    </location>
</feature>
<evidence type="ECO:0000313" key="10">
    <source>
        <dbReference type="EMBL" id="AOT61596.1"/>
    </source>
</evidence>
<feature type="transmembrane region" description="Helical" evidence="9">
    <location>
        <begin position="248"/>
        <end position="272"/>
    </location>
</feature>
<reference evidence="10 11" key="1">
    <citation type="submission" date="2016-09" db="EMBL/GenBank/DDBJ databases">
        <title>Streptomyces rubrolavendulae MJM4426 Genome sequencing and assembly.</title>
        <authorList>
            <person name="Kim J.-G."/>
        </authorList>
    </citation>
    <scope>NUCLEOTIDE SEQUENCE [LARGE SCALE GENOMIC DNA]</scope>
    <source>
        <strain evidence="10 11">MJM4426</strain>
    </source>
</reference>
<feature type="transmembrane region" description="Helical" evidence="9">
    <location>
        <begin position="129"/>
        <end position="150"/>
    </location>
</feature>
<dbReference type="Proteomes" id="UP000095349">
    <property type="component" value="Chromosome"/>
</dbReference>
<dbReference type="STRING" id="285473.A4G23_04484"/>
<dbReference type="InterPro" id="IPR000522">
    <property type="entry name" value="ABC_transptr_permease_BtuC"/>
</dbReference>
<feature type="region of interest" description="Disordered" evidence="8">
    <location>
        <begin position="1"/>
        <end position="59"/>
    </location>
</feature>
<comment type="subcellular location">
    <subcellularLocation>
        <location evidence="1">Cell membrane</location>
        <topology evidence="1">Multi-pass membrane protein</topology>
    </subcellularLocation>
</comment>
<feature type="transmembrane region" description="Helical" evidence="9">
    <location>
        <begin position="216"/>
        <end position="236"/>
    </location>
</feature>
<evidence type="ECO:0000313" key="11">
    <source>
        <dbReference type="Proteomes" id="UP000095349"/>
    </source>
</evidence>
<proteinExistence type="inferred from homology"/>
<comment type="similarity">
    <text evidence="2">Belongs to the binding-protein-dependent transport system permease family. FecCD subfamily.</text>
</comment>
<dbReference type="Pfam" id="PF01032">
    <property type="entry name" value="FecCD"/>
    <property type="match status" value="1"/>
</dbReference>
<dbReference type="GO" id="GO:0033214">
    <property type="term" value="P:siderophore-iron import into cell"/>
    <property type="evidence" value="ECO:0007669"/>
    <property type="project" value="TreeGrafter"/>
</dbReference>
<keyword evidence="11" id="KW-1185">Reference proteome</keyword>
<keyword evidence="4" id="KW-1003">Cell membrane</keyword>
<dbReference type="PATRIC" id="fig|285473.5.peg.4712"/>
<dbReference type="FunFam" id="1.10.3470.10:FF:000001">
    <property type="entry name" value="Vitamin B12 ABC transporter permease BtuC"/>
    <property type="match status" value="1"/>
</dbReference>
<keyword evidence="7 9" id="KW-0472">Membrane</keyword>
<feature type="compositionally biased region" description="Low complexity" evidence="8">
    <location>
        <begin position="1"/>
        <end position="51"/>
    </location>
</feature>
<dbReference type="AlphaFoldDB" id="A0A1D8G821"/>
<dbReference type="KEGG" id="srn:A4G23_04484"/>
<evidence type="ECO:0000256" key="6">
    <source>
        <dbReference type="ARBA" id="ARBA00022989"/>
    </source>
</evidence>
<evidence type="ECO:0000256" key="8">
    <source>
        <dbReference type="SAM" id="MobiDB-lite"/>
    </source>
</evidence>
<feature type="transmembrane region" description="Helical" evidence="9">
    <location>
        <begin position="308"/>
        <end position="331"/>
    </location>
</feature>
<sequence>MTAPATGTGSAAGAKTGPGAGSAPVASPAPSAAVEHTAPSPTAERTTTPPTARRRGDGRVGPAGLAVTLTVLAALLLVSVTAGLAIGSVSVPPGQVWGIVTHALGADWVRPDWSGARETIVLDVRAPRVLLGAVAGAGLAVVGTALQALIRNPLAEPYLLGVSSGASLGAVVVIVFGVTLFGALSLSLAAFAGALGALLLVYATARTGGRITSSRLVLSGVAIAAVLTAVLDVVLLTTDRGNEARTVLAWTLGGLGGVNWASLWLPSTALLLGTGTLMVQARNLNLLLAGEEAATTMGLDVARFRARMFVLLSLVTGVLVAAAGPIGFVGLMLPHTVRLLVGGDHRRVLPTAALGGAVFLVWADIAARVVAAPMEIPVGVLTALCGGPFFLWLMRRDARRSAEGGGA</sequence>